<dbReference type="EMBL" id="CP020921">
    <property type="protein sequence ID" value="AWB09841.1"/>
    <property type="molecule type" value="Genomic_DNA"/>
</dbReference>
<protein>
    <submittedName>
        <fullName evidence="3">AMIN domain-containing protein</fullName>
    </submittedName>
</protein>
<feature type="compositionally biased region" description="Polar residues" evidence="1">
    <location>
        <begin position="287"/>
        <end position="301"/>
    </location>
</feature>
<feature type="region of interest" description="Disordered" evidence="1">
    <location>
        <begin position="72"/>
        <end position="140"/>
    </location>
</feature>
<feature type="signal peptide" evidence="2">
    <location>
        <begin position="1"/>
        <end position="26"/>
    </location>
</feature>
<feature type="compositionally biased region" description="Polar residues" evidence="1">
    <location>
        <begin position="41"/>
        <end position="57"/>
    </location>
</feature>
<feature type="region of interest" description="Disordered" evidence="1">
    <location>
        <begin position="38"/>
        <end position="57"/>
    </location>
</feature>
<proteinExistence type="predicted"/>
<keyword evidence="2" id="KW-0732">Signal</keyword>
<evidence type="ECO:0000256" key="1">
    <source>
        <dbReference type="SAM" id="MobiDB-lite"/>
    </source>
</evidence>
<sequence>MHKVKGFLILLFILSFTLLSTSLASASIFSKIFGSKDSKSNETQMQNVTSADNTNSDFQKWNSEVDSLLNSLSSNNQTSTGNSLKTSSTNVNSNASASTSTNSLKTNVSSQKEEIKQDTTVKSVNDLTSTRTGNNSSNSVGVPLNSAGCIKITDAEYPPVNLMKNQFIDNVKLFNDGTKVVLLLESTVPFEQADIKQYAFPDQIIIDIPNIFLDKSVKTGQFSPQGLNYVNMVRIQNFDSDILKSSRIVLTFPDTPKYTILKTDDPKKLEIAFEVPSLETTLKKNENTSQDTGANSVNTTAKAPVDSGKK</sequence>
<dbReference type="Proteomes" id="UP000244792">
    <property type="component" value="Chromosome"/>
</dbReference>
<evidence type="ECO:0000313" key="3">
    <source>
        <dbReference type="EMBL" id="AWB09841.1"/>
    </source>
</evidence>
<dbReference type="Gene3D" id="2.60.40.3500">
    <property type="match status" value="1"/>
</dbReference>
<dbReference type="OrthoDB" id="9821863at2"/>
<reference evidence="3 4" key="1">
    <citation type="submission" date="2017-04" db="EMBL/GenBank/DDBJ databases">
        <title>Genomic insights into metabolism of Thermodesulfobium acidiphilum.</title>
        <authorList>
            <person name="Toshchakov S.V."/>
            <person name="Frolov E.N."/>
            <person name="Kublanov I.V."/>
            <person name="Samarov N.I."/>
            <person name="Novikov A."/>
            <person name="Lebedinsky A.V."/>
            <person name="Bonch-Osmolovskaya E.A."/>
            <person name="Chernyh N.A."/>
        </authorList>
    </citation>
    <scope>NUCLEOTIDE SEQUENCE [LARGE SCALE GENOMIC DNA]</scope>
    <source>
        <strain evidence="3 4">3127-1</strain>
    </source>
</reference>
<feature type="compositionally biased region" description="Polar residues" evidence="1">
    <location>
        <begin position="120"/>
        <end position="133"/>
    </location>
</feature>
<accession>A0A2R4VZ60</accession>
<name>A0A2R4VZ60_THEAF</name>
<dbReference type="KEGG" id="taci:TDSAC_0466"/>
<feature type="region of interest" description="Disordered" evidence="1">
    <location>
        <begin position="282"/>
        <end position="310"/>
    </location>
</feature>
<keyword evidence="4" id="KW-1185">Reference proteome</keyword>
<dbReference type="AlphaFoldDB" id="A0A2R4VZ60"/>
<dbReference type="RefSeq" id="WP_108308682.1">
    <property type="nucleotide sequence ID" value="NZ_CP020921.1"/>
</dbReference>
<feature type="compositionally biased region" description="Low complexity" evidence="1">
    <location>
        <begin position="72"/>
        <end position="103"/>
    </location>
</feature>
<evidence type="ECO:0000313" key="4">
    <source>
        <dbReference type="Proteomes" id="UP000244792"/>
    </source>
</evidence>
<feature type="chain" id="PRO_5038623674" evidence="2">
    <location>
        <begin position="27"/>
        <end position="310"/>
    </location>
</feature>
<organism evidence="3 4">
    <name type="scientific">Thermodesulfobium acidiphilum</name>
    <dbReference type="NCBI Taxonomy" id="1794699"/>
    <lineage>
        <taxon>Bacteria</taxon>
        <taxon>Pseudomonadati</taxon>
        <taxon>Thermodesulfobiota</taxon>
        <taxon>Thermodesulfobiia</taxon>
        <taxon>Thermodesulfobiales</taxon>
        <taxon>Thermodesulfobiaceae</taxon>
        <taxon>Thermodesulfobium</taxon>
    </lineage>
</organism>
<evidence type="ECO:0000256" key="2">
    <source>
        <dbReference type="SAM" id="SignalP"/>
    </source>
</evidence>
<gene>
    <name evidence="3" type="ORF">TDSAC_0466</name>
</gene>